<dbReference type="GO" id="GO:0005643">
    <property type="term" value="C:nuclear pore"/>
    <property type="evidence" value="ECO:0007669"/>
    <property type="project" value="TreeGrafter"/>
</dbReference>
<evidence type="ECO:0000256" key="5">
    <source>
        <dbReference type="ARBA" id="ARBA00022490"/>
    </source>
</evidence>
<comment type="similarity">
    <text evidence="3">Belongs to the exportin family.</text>
</comment>
<dbReference type="GO" id="GO:0006508">
    <property type="term" value="P:proteolysis"/>
    <property type="evidence" value="ECO:0007669"/>
    <property type="project" value="InterPro"/>
</dbReference>
<keyword evidence="4" id="KW-0813">Transport</keyword>
<dbReference type="GO" id="GO:0005737">
    <property type="term" value="C:cytoplasm"/>
    <property type="evidence" value="ECO:0007669"/>
    <property type="project" value="UniProtKB-SubCell"/>
</dbReference>
<reference evidence="10" key="1">
    <citation type="submission" date="2018-11" db="EMBL/GenBank/DDBJ databases">
        <authorList>
            <person name="Alioto T."/>
            <person name="Alioto T."/>
        </authorList>
    </citation>
    <scope>NUCLEOTIDE SEQUENCE</scope>
</reference>
<evidence type="ECO:0000313" key="11">
    <source>
        <dbReference type="Proteomes" id="UP000596742"/>
    </source>
</evidence>
<dbReference type="Proteomes" id="UP000596742">
    <property type="component" value="Unassembled WGS sequence"/>
</dbReference>
<dbReference type="InterPro" id="IPR011600">
    <property type="entry name" value="Pept_C14_caspase"/>
</dbReference>
<dbReference type="Gene3D" id="3.40.50.1460">
    <property type="match status" value="1"/>
</dbReference>
<dbReference type="GO" id="GO:0004197">
    <property type="term" value="F:cysteine-type endopeptidase activity"/>
    <property type="evidence" value="ECO:0007669"/>
    <property type="project" value="InterPro"/>
</dbReference>
<accession>A0A8B6HKR6</accession>
<dbReference type="OrthoDB" id="5548448at2759"/>
<dbReference type="Gene3D" id="1.25.10.10">
    <property type="entry name" value="Leucine-rich Repeat Variant"/>
    <property type="match status" value="2"/>
</dbReference>
<dbReference type="SUPFAM" id="SSF52129">
    <property type="entry name" value="Caspase-like"/>
    <property type="match status" value="1"/>
</dbReference>
<dbReference type="GO" id="GO:0006611">
    <property type="term" value="P:protein export from nucleus"/>
    <property type="evidence" value="ECO:0007669"/>
    <property type="project" value="TreeGrafter"/>
</dbReference>
<evidence type="ECO:0000256" key="3">
    <source>
        <dbReference type="ARBA" id="ARBA00009466"/>
    </source>
</evidence>
<comment type="subcellular location">
    <subcellularLocation>
        <location evidence="2">Cytoplasm</location>
    </subcellularLocation>
    <subcellularLocation>
        <location evidence="1">Nucleus</location>
    </subcellularLocation>
</comment>
<comment type="caution">
    <text evidence="10">The sequence shown here is derived from an EMBL/GenBank/DDBJ whole genome shotgun (WGS) entry which is preliminary data.</text>
</comment>
<evidence type="ECO:0000259" key="9">
    <source>
        <dbReference type="PROSITE" id="PS50208"/>
    </source>
</evidence>
<evidence type="ECO:0000256" key="2">
    <source>
        <dbReference type="ARBA" id="ARBA00004496"/>
    </source>
</evidence>
<dbReference type="InterPro" id="IPR001309">
    <property type="entry name" value="Pept_C14_p20"/>
</dbReference>
<evidence type="ECO:0000256" key="1">
    <source>
        <dbReference type="ARBA" id="ARBA00004123"/>
    </source>
</evidence>
<evidence type="ECO:0000256" key="6">
    <source>
        <dbReference type="ARBA" id="ARBA00022927"/>
    </source>
</evidence>
<evidence type="ECO:0000256" key="4">
    <source>
        <dbReference type="ARBA" id="ARBA00022448"/>
    </source>
</evidence>
<organism evidence="10 11">
    <name type="scientific">Mytilus galloprovincialis</name>
    <name type="common">Mediterranean mussel</name>
    <dbReference type="NCBI Taxonomy" id="29158"/>
    <lineage>
        <taxon>Eukaryota</taxon>
        <taxon>Metazoa</taxon>
        <taxon>Spiralia</taxon>
        <taxon>Lophotrochozoa</taxon>
        <taxon>Mollusca</taxon>
        <taxon>Bivalvia</taxon>
        <taxon>Autobranchia</taxon>
        <taxon>Pteriomorphia</taxon>
        <taxon>Mytilida</taxon>
        <taxon>Mytiloidea</taxon>
        <taxon>Mytilidae</taxon>
        <taxon>Mytilinae</taxon>
        <taxon>Mytilus</taxon>
    </lineage>
</organism>
<dbReference type="FunFam" id="1.25.10.10:FF:000130">
    <property type="entry name" value="Exportin 4"/>
    <property type="match status" value="1"/>
</dbReference>
<dbReference type="Pfam" id="PF00656">
    <property type="entry name" value="Peptidase_C14"/>
    <property type="match status" value="1"/>
</dbReference>
<evidence type="ECO:0000256" key="7">
    <source>
        <dbReference type="ARBA" id="ARBA00023242"/>
    </source>
</evidence>
<name>A0A8B6HKR6_MYTGA</name>
<dbReference type="PROSITE" id="PS50208">
    <property type="entry name" value="CASPASE_P20"/>
    <property type="match status" value="1"/>
</dbReference>
<dbReference type="GO" id="GO:0005049">
    <property type="term" value="F:nuclear export signal receptor activity"/>
    <property type="evidence" value="ECO:0007669"/>
    <property type="project" value="InterPro"/>
</dbReference>
<dbReference type="InterPro" id="IPR029030">
    <property type="entry name" value="Caspase-like_dom_sf"/>
</dbReference>
<sequence length="1255" mass="143264">MESYPLSKIPSCKPIIIPIKVKGCDHTSIDADTKTLKETFKQLGYAKPEVFNQDSDRDTILNQLLNICETSEFTKDRDFLLCVIISCCGRVNGCFQDFNGVDISVDEVIHIFNTENCTGLRNKPKIFILQAAPNIVTPEQRIAAEHVILEFRKTKLPYNICKYILENSKCDYVLFQAATTIKESVIREWALLEATDIEALRSFLLHFITQHILLQSYAREQILQTVAVILKRGTIDIKGASCDSLFQDVTNLVVSGNVTMQLVACSMLTALLNEYSSSSRTSSVGFTWEFHAKCKRAFEEKDLKRVFQFALQVMNELERQPEPITREATAVLNRLLSISEHVLCWEFTPKVFRRHIGSFEMNQNVPLKPNKNWRDTLLDKSVVELFFKIYKRVRYNSDMANHCLQCISQLASLNGPVFPDDKSKCQYLAFLLGAFLPMLASIELQDFENLGIANTFKNVVNTFSAATFMSIPSEMMESFLHNLTHQTCTMGRSATMEEALHKDDTVYMEAYEYMLESWMELVNKMKDISVDSLKPKAIEVFNTYIQCHISGPEGTRTQDGMDAALEDSDVDEIEEDDRERFGDVLCCIGTLARMVPYHSIPLLSKILEDRISRLHGQLQRLQQFAAEGHDVSMDTSYLTVLYEDLHWIILVATNVLTIESEGETPMIPPDIMEYTISTSKDVNIDTTLKVLSSPNERIDSIPGAEQHTDGVVRLVSGVFRLCEVERRAVDAKLTGYISPQLISTTMWFLHRWSRSYLLPDENYYTHVSHALLSSFGRDADGAQWVISFLFNCIMCNLNAWTSEDNVLKDSLDLLVSLVENKSKAEYVTKCEHLWTLAKEEANHQPPYNCLPSHSRRCLIRALVLAGSGVKDETWKEQYWNCILGSLHDRFYKVVCQENFSKLYCTGGVKTQVIDLLESVRGVALGTRVDNLNRIFDFLHPLLQECVKILDVYHNYEDVVPLVLELYSEVIQKQLCFLGEAKSRKLYELSLSVIETYSNNIKGKHVLSNRYDEDQEDKYNDILIVMELLTNLLSKDFIDFGEDNENINPEGGHVKAADVALYGLHTIIPLMNADLLKFPNLCTQYFKLVSLLAESDAEKFVHLPDDLLKSLTSSVELGLSSYGSDTTSLCLEILSSLTMHICQNNLQGSKMYQSICPFMKFVFSMLLIETFNMELLDSASSCLFCLICCYQNEYREYVNHLLEGQREPAYKQRMLEAFNKLTPPTLNMTVNRESRIKFMESFNEFMINVRGFLCVK</sequence>
<dbReference type="InterPro" id="IPR044189">
    <property type="entry name" value="XPO4/7-like"/>
</dbReference>
<feature type="domain" description="Caspase family p20" evidence="9">
    <location>
        <begin position="30"/>
        <end position="131"/>
    </location>
</feature>
<dbReference type="InterPro" id="IPR011989">
    <property type="entry name" value="ARM-like"/>
</dbReference>
<dbReference type="InterPro" id="IPR016024">
    <property type="entry name" value="ARM-type_fold"/>
</dbReference>
<proteinExistence type="inferred from homology"/>
<evidence type="ECO:0000256" key="8">
    <source>
        <dbReference type="ARBA" id="ARBA00040444"/>
    </source>
</evidence>
<keyword evidence="5" id="KW-0963">Cytoplasm</keyword>
<evidence type="ECO:0000313" key="10">
    <source>
        <dbReference type="EMBL" id="VDI81585.1"/>
    </source>
</evidence>
<keyword evidence="7" id="KW-0539">Nucleus</keyword>
<keyword evidence="11" id="KW-1185">Reference proteome</keyword>
<dbReference type="EMBL" id="UYJE01010284">
    <property type="protein sequence ID" value="VDI81585.1"/>
    <property type="molecule type" value="Genomic_DNA"/>
</dbReference>
<gene>
    <name evidence="10" type="ORF">MGAL_10B034928</name>
</gene>
<dbReference type="AlphaFoldDB" id="A0A8B6HKR6"/>
<keyword evidence="6" id="KW-0653">Protein transport</keyword>
<protein>
    <recommendedName>
        <fullName evidence="8">Exportin-4</fullName>
    </recommendedName>
</protein>
<dbReference type="SUPFAM" id="SSF48371">
    <property type="entry name" value="ARM repeat"/>
    <property type="match status" value="1"/>
</dbReference>
<dbReference type="PANTHER" id="PTHR12596">
    <property type="entry name" value="EXPORTIN 4,7-RELATED"/>
    <property type="match status" value="1"/>
</dbReference>
<dbReference type="PANTHER" id="PTHR12596:SF1">
    <property type="entry name" value="EXPORTIN-4"/>
    <property type="match status" value="1"/>
</dbReference>